<gene>
    <name evidence="2" type="ORF">PGLA_00930</name>
</gene>
<dbReference type="Proteomes" id="UP000076967">
    <property type="component" value="Unassembled WGS sequence"/>
</dbReference>
<sequence>MIKNYHWKKYFILLAIVIPIAIVAIFTLPYEKRNYALVILPLIFWLLYYSWIAFEKRKKDT</sequence>
<feature type="transmembrane region" description="Helical" evidence="1">
    <location>
        <begin position="12"/>
        <end position="29"/>
    </location>
</feature>
<name>A0A168NPA5_9BACL</name>
<feature type="transmembrane region" description="Helical" evidence="1">
    <location>
        <begin position="35"/>
        <end position="54"/>
    </location>
</feature>
<dbReference type="STRING" id="494026.PGLA_00930"/>
<evidence type="ECO:0000256" key="1">
    <source>
        <dbReference type="SAM" id="Phobius"/>
    </source>
</evidence>
<evidence type="ECO:0000313" key="3">
    <source>
        <dbReference type="Proteomes" id="UP000076967"/>
    </source>
</evidence>
<organism evidence="2 3">
    <name type="scientific">Paenibacillus glacialis</name>
    <dbReference type="NCBI Taxonomy" id="494026"/>
    <lineage>
        <taxon>Bacteria</taxon>
        <taxon>Bacillati</taxon>
        <taxon>Bacillota</taxon>
        <taxon>Bacilli</taxon>
        <taxon>Bacillales</taxon>
        <taxon>Paenibacillaceae</taxon>
        <taxon>Paenibacillus</taxon>
    </lineage>
</organism>
<keyword evidence="1" id="KW-1133">Transmembrane helix</keyword>
<keyword evidence="1" id="KW-0812">Transmembrane</keyword>
<reference evidence="2 3" key="1">
    <citation type="submission" date="2016-03" db="EMBL/GenBank/DDBJ databases">
        <title>Draft genome sequence of Paenibacillus glacialis DSM 22343.</title>
        <authorList>
            <person name="Shin S.-K."/>
            <person name="Yi H."/>
        </authorList>
    </citation>
    <scope>NUCLEOTIDE SEQUENCE [LARGE SCALE GENOMIC DNA]</scope>
    <source>
        <strain evidence="2 3">DSM 22343</strain>
    </source>
</reference>
<evidence type="ECO:0000313" key="2">
    <source>
        <dbReference type="EMBL" id="OAB45993.1"/>
    </source>
</evidence>
<comment type="caution">
    <text evidence="2">The sequence shown here is derived from an EMBL/GenBank/DDBJ whole genome shotgun (WGS) entry which is preliminary data.</text>
</comment>
<accession>A0A168NPA5</accession>
<dbReference type="AlphaFoldDB" id="A0A168NPA5"/>
<protein>
    <submittedName>
        <fullName evidence="2">Uncharacterized protein</fullName>
    </submittedName>
</protein>
<keyword evidence="1" id="KW-0472">Membrane</keyword>
<proteinExistence type="predicted"/>
<dbReference type="EMBL" id="LVJH01000002">
    <property type="protein sequence ID" value="OAB45993.1"/>
    <property type="molecule type" value="Genomic_DNA"/>
</dbReference>
<keyword evidence="3" id="KW-1185">Reference proteome</keyword>